<dbReference type="Proteomes" id="UP000474778">
    <property type="component" value="Unassembled WGS sequence"/>
</dbReference>
<keyword evidence="2" id="KW-1185">Reference proteome</keyword>
<accession>A0A6L7HWU7</accession>
<proteinExistence type="predicted"/>
<dbReference type="RefSeq" id="WP_244952137.1">
    <property type="nucleotide sequence ID" value="NZ_WRPA01000006.1"/>
</dbReference>
<reference evidence="1 2" key="1">
    <citation type="submission" date="2019-12" db="EMBL/GenBank/DDBJ databases">
        <title>Shewanella insulae sp. nov., isolated from a tidal flat.</title>
        <authorList>
            <person name="Yoon J.-H."/>
        </authorList>
    </citation>
    <scope>NUCLEOTIDE SEQUENCE [LARGE SCALE GENOMIC DNA]</scope>
    <source>
        <strain evidence="1 2">JBTF-M18</strain>
    </source>
</reference>
<evidence type="ECO:0000313" key="1">
    <source>
        <dbReference type="EMBL" id="MXR68807.1"/>
    </source>
</evidence>
<comment type="caution">
    <text evidence="1">The sequence shown here is derived from an EMBL/GenBank/DDBJ whole genome shotgun (WGS) entry which is preliminary data.</text>
</comment>
<sequence length="154" mass="17194">MKVSGICSGFGRGFGIAISLLTLSMLSGCASGPDNESLCATVSGYQMPDESQGLYRAVVTHLNGKPVISRPNYRLAPGEYQFTLAELIDSPRLKVKLAARQTKTLTLHIEANQRYHLAAQFNRDKIYRVLDTDYWQPVVWAQEPHECEFLNESN</sequence>
<dbReference type="EMBL" id="WRPA01000006">
    <property type="protein sequence ID" value="MXR68807.1"/>
    <property type="molecule type" value="Genomic_DNA"/>
</dbReference>
<name>A0A6L7HWU7_9GAMM</name>
<protein>
    <submittedName>
        <fullName evidence="1">Uncharacterized protein</fullName>
    </submittedName>
</protein>
<dbReference type="AlphaFoldDB" id="A0A6L7HWU7"/>
<evidence type="ECO:0000313" key="2">
    <source>
        <dbReference type="Proteomes" id="UP000474778"/>
    </source>
</evidence>
<dbReference type="PROSITE" id="PS51257">
    <property type="entry name" value="PROKAR_LIPOPROTEIN"/>
    <property type="match status" value="1"/>
</dbReference>
<organism evidence="1 2">
    <name type="scientific">Shewanella insulae</name>
    <dbReference type="NCBI Taxonomy" id="2681496"/>
    <lineage>
        <taxon>Bacteria</taxon>
        <taxon>Pseudomonadati</taxon>
        <taxon>Pseudomonadota</taxon>
        <taxon>Gammaproteobacteria</taxon>
        <taxon>Alteromonadales</taxon>
        <taxon>Shewanellaceae</taxon>
        <taxon>Shewanella</taxon>
    </lineage>
</organism>
<gene>
    <name evidence="1" type="ORF">GNT65_09025</name>
</gene>